<feature type="non-terminal residue" evidence="2">
    <location>
        <position position="278"/>
    </location>
</feature>
<feature type="compositionally biased region" description="Basic residues" evidence="1">
    <location>
        <begin position="203"/>
        <end position="215"/>
    </location>
</feature>
<dbReference type="EMBL" id="CADCTL010000089">
    <property type="protein sequence ID" value="CAA9233528.1"/>
    <property type="molecule type" value="Genomic_DNA"/>
</dbReference>
<feature type="non-terminal residue" evidence="2">
    <location>
        <position position="1"/>
    </location>
</feature>
<feature type="compositionally biased region" description="Basic residues" evidence="1">
    <location>
        <begin position="249"/>
        <end position="260"/>
    </location>
</feature>
<sequence>DGRAGHPARGGRRHRRDRGQLGHRFSRPRPGCRGGRPGTRGRGRAAPHGRGAVAGDGGDGPRARCLARPPAALRRLARGSGRGRAVRAGERAGAAGRSGAGRRDPGDQLLHHHRERDTGRLRSLPRTRRARPPVQPAAPDPAGGGGRRARDDARVRGAGARLLPGARQAPHPPPQGGARPRRQPLAGGDVAGGVPFGRDRSRQRGGRGRRDRARPRPALGLARPVPEPAPVRRPGRHRRAVRQAALGGHRVHVARPRLRVGGRGAGAQGRGRCGGGTG</sequence>
<feature type="compositionally biased region" description="Basic and acidic residues" evidence="1">
    <location>
        <begin position="101"/>
        <end position="120"/>
    </location>
</feature>
<feature type="compositionally biased region" description="Gly residues" evidence="1">
    <location>
        <begin position="261"/>
        <end position="278"/>
    </location>
</feature>
<evidence type="ECO:0000256" key="1">
    <source>
        <dbReference type="SAM" id="MobiDB-lite"/>
    </source>
</evidence>
<dbReference type="EC" id="1.1.1.35" evidence="2"/>
<keyword evidence="2" id="KW-0560">Oxidoreductase</keyword>
<feature type="region of interest" description="Disordered" evidence="1">
    <location>
        <begin position="1"/>
        <end position="278"/>
    </location>
</feature>
<proteinExistence type="predicted"/>
<evidence type="ECO:0000313" key="2">
    <source>
        <dbReference type="EMBL" id="CAA9233528.1"/>
    </source>
</evidence>
<protein>
    <submittedName>
        <fullName evidence="2">3-hydroxyacyl-CoA dehydrogenase</fullName>
        <ecNumber evidence="2">1.1.1.35</ecNumber>
    </submittedName>
</protein>
<reference evidence="2" key="1">
    <citation type="submission" date="2020-02" db="EMBL/GenBank/DDBJ databases">
        <authorList>
            <person name="Meier V. D."/>
        </authorList>
    </citation>
    <scope>NUCLEOTIDE SEQUENCE</scope>
    <source>
        <strain evidence="2">AVDCRST_MAG04</strain>
    </source>
</reference>
<accession>A0A6J4HU93</accession>
<feature type="compositionally biased region" description="Low complexity" evidence="1">
    <location>
        <begin position="63"/>
        <end position="74"/>
    </location>
</feature>
<feature type="compositionally biased region" description="Low complexity" evidence="1">
    <location>
        <begin position="156"/>
        <end position="169"/>
    </location>
</feature>
<dbReference type="GO" id="GO:0003857">
    <property type="term" value="F:(3S)-3-hydroxyacyl-CoA dehydrogenase (NAD+) activity"/>
    <property type="evidence" value="ECO:0007669"/>
    <property type="project" value="UniProtKB-EC"/>
</dbReference>
<dbReference type="AlphaFoldDB" id="A0A6J4HU93"/>
<gene>
    <name evidence="2" type="ORF">AVDCRST_MAG04-1248</name>
</gene>
<organism evidence="2">
    <name type="scientific">uncultured Acetobacteraceae bacterium</name>
    <dbReference type="NCBI Taxonomy" id="169975"/>
    <lineage>
        <taxon>Bacteria</taxon>
        <taxon>Pseudomonadati</taxon>
        <taxon>Pseudomonadota</taxon>
        <taxon>Alphaproteobacteria</taxon>
        <taxon>Acetobacterales</taxon>
        <taxon>Acetobacteraceae</taxon>
        <taxon>environmental samples</taxon>
    </lineage>
</organism>
<name>A0A6J4HU93_9PROT</name>